<dbReference type="FunFam" id="3.40.1190.10:FF:000004">
    <property type="entry name" value="Dihydrofolate synthase/folylpolyglutamate synthase"/>
    <property type="match status" value="1"/>
</dbReference>
<dbReference type="EMBL" id="CP018839">
    <property type="protein sequence ID" value="APR06159.1"/>
    <property type="molecule type" value="Genomic_DNA"/>
</dbReference>
<evidence type="ECO:0000256" key="14">
    <source>
        <dbReference type="ARBA" id="ARBA00022842"/>
    </source>
</evidence>
<dbReference type="EC" id="6.3.2.12" evidence="7"/>
<evidence type="ECO:0000256" key="4">
    <source>
        <dbReference type="ARBA" id="ARBA00005150"/>
    </source>
</evidence>
<dbReference type="RefSeq" id="WP_075149400.1">
    <property type="nucleotide sequence ID" value="NZ_CP018839.1"/>
</dbReference>
<dbReference type="GO" id="GO:0046872">
    <property type="term" value="F:metal ion binding"/>
    <property type="evidence" value="ECO:0007669"/>
    <property type="project" value="UniProtKB-KW"/>
</dbReference>
<evidence type="ECO:0000313" key="26">
    <source>
        <dbReference type="EMBL" id="APR06159.1"/>
    </source>
</evidence>
<dbReference type="Pfam" id="PF08245">
    <property type="entry name" value="Mur_ligase_M"/>
    <property type="match status" value="1"/>
</dbReference>
<evidence type="ECO:0000256" key="18">
    <source>
        <dbReference type="ARBA" id="ARBA00032510"/>
    </source>
</evidence>
<dbReference type="UniPathway" id="UPA00077">
    <property type="reaction ID" value="UER00157"/>
</dbReference>
<keyword evidence="10 23" id="KW-0436">Ligase</keyword>
<comment type="function">
    <text evidence="2">Functions in two distinct reactions of the de novo folate biosynthetic pathway. Catalyzes the addition of a glutamate residue to dihydropteroate (7,8-dihydropteroate or H2Pte) to form dihydrofolate (7,8-dihydrofolate monoglutamate or H2Pte-Glu). Also catalyzes successive additions of L-glutamate to tetrahydrofolate or 10-formyltetrahydrofolate or 5,10-methylenetetrahydrofolate, leading to folylpolyglutamate derivatives.</text>
</comment>
<dbReference type="InterPro" id="IPR001645">
    <property type="entry name" value="Folylpolyglutamate_synth"/>
</dbReference>
<dbReference type="Gene3D" id="3.40.1190.10">
    <property type="entry name" value="Mur-like, catalytic domain"/>
    <property type="match status" value="1"/>
</dbReference>
<keyword evidence="14" id="KW-0460">Magnesium</keyword>
<dbReference type="PANTHER" id="PTHR11136:SF0">
    <property type="entry name" value="DIHYDROFOLATE SYNTHETASE-RELATED"/>
    <property type="match status" value="1"/>
</dbReference>
<dbReference type="GO" id="GO:0005524">
    <property type="term" value="F:ATP binding"/>
    <property type="evidence" value="ECO:0007669"/>
    <property type="project" value="UniProtKB-KW"/>
</dbReference>
<dbReference type="Gene3D" id="3.90.190.20">
    <property type="entry name" value="Mur ligase, C-terminal domain"/>
    <property type="match status" value="1"/>
</dbReference>
<comment type="catalytic activity">
    <reaction evidence="21">
        <text>(6R)-5,10-methylenetetrahydrofolyl-(gamma-L-Glu)(n) + L-glutamate + ATP = (6R)-5,10-methylenetetrahydrofolyl-(gamma-L-Glu)(n+1) + ADP + phosphate + H(+)</text>
        <dbReference type="Rhea" id="RHEA:51912"/>
        <dbReference type="Rhea" id="RHEA-COMP:13257"/>
        <dbReference type="Rhea" id="RHEA-COMP:13258"/>
        <dbReference type="ChEBI" id="CHEBI:15378"/>
        <dbReference type="ChEBI" id="CHEBI:29985"/>
        <dbReference type="ChEBI" id="CHEBI:30616"/>
        <dbReference type="ChEBI" id="CHEBI:43474"/>
        <dbReference type="ChEBI" id="CHEBI:136572"/>
        <dbReference type="ChEBI" id="CHEBI:456216"/>
        <dbReference type="EC" id="6.3.2.17"/>
    </reaction>
</comment>
<dbReference type="InterPro" id="IPR036565">
    <property type="entry name" value="Mur-like_cat_sf"/>
</dbReference>
<evidence type="ECO:0000256" key="1">
    <source>
        <dbReference type="ARBA" id="ARBA00001946"/>
    </source>
</evidence>
<comment type="subunit">
    <text evidence="6">Monomer.</text>
</comment>
<comment type="pathway">
    <text evidence="4">Cofactor biosynthesis; tetrahydrofolylpolyglutamate biosynthesis.</text>
</comment>
<name>A0A1H5TK92_9RHOO</name>
<comment type="cofactor">
    <cofactor evidence="1">
        <name>Mg(2+)</name>
        <dbReference type="ChEBI" id="CHEBI:18420"/>
    </cofactor>
</comment>
<dbReference type="Pfam" id="PF02875">
    <property type="entry name" value="Mur_ligase_C"/>
    <property type="match status" value="1"/>
</dbReference>
<evidence type="ECO:0000313" key="27">
    <source>
        <dbReference type="Proteomes" id="UP000185739"/>
    </source>
</evidence>
<evidence type="ECO:0000256" key="10">
    <source>
        <dbReference type="ARBA" id="ARBA00022598"/>
    </source>
</evidence>
<dbReference type="InterPro" id="IPR036615">
    <property type="entry name" value="Mur_ligase_C_dom_sf"/>
</dbReference>
<evidence type="ECO:0000256" key="3">
    <source>
        <dbReference type="ARBA" id="ARBA00004799"/>
    </source>
</evidence>
<evidence type="ECO:0000256" key="12">
    <source>
        <dbReference type="ARBA" id="ARBA00022741"/>
    </source>
</evidence>
<gene>
    <name evidence="26" type="ORF">Tchl_3353</name>
</gene>
<keyword evidence="12 23" id="KW-0547">Nucleotide-binding</keyword>
<dbReference type="GO" id="GO:0005737">
    <property type="term" value="C:cytoplasm"/>
    <property type="evidence" value="ECO:0007669"/>
    <property type="project" value="TreeGrafter"/>
</dbReference>
<dbReference type="KEGG" id="tcl:Tchl_3353"/>
<sequence length="440" mass="46901">MPRGAERPLLPDTLAGWLDLLEQRHGQRIELGLERVRAVRAAMGAPSEAVLITVGGTNGKGSCCAMLESILLAAGYRVGCYTSPHLLRYNERVRIDGRDADDARLVAAFTAVEAARGDTELTYFEHGTLAAWAVFAAARPDVIILEVGLGGRLDAVNVFDADCAIVTSVAMDHMEYLGDTREKIGFEKAGIFRGGRPAVCGDPQPPASLLEHARAIGAELWVSGRDFGFGGDRQQWGYWRYAQPAAQGALLRRGGLAYPALRGANQLLNAAAVLTALECLRERLPVSMQHVRQGLMLVDVPGRFQVLPGRPTVVLDVAHNPQAAGVLAENLGNMGFYPETWAVLGMLGDKDVAGVVARMAGRVEHWLLTDLPGARGLSAQALAERVRAAGGQGDIDCFPSPAQAFVAAQERAAEGDRIVAFGSFLTVADVLAALRAARHG</sequence>
<comment type="catalytic activity">
    <reaction evidence="22">
        <text>7,8-dihydropteroate + L-glutamate + ATP = 7,8-dihydrofolate + ADP + phosphate + H(+)</text>
        <dbReference type="Rhea" id="RHEA:23584"/>
        <dbReference type="ChEBI" id="CHEBI:15378"/>
        <dbReference type="ChEBI" id="CHEBI:17839"/>
        <dbReference type="ChEBI" id="CHEBI:29985"/>
        <dbReference type="ChEBI" id="CHEBI:30616"/>
        <dbReference type="ChEBI" id="CHEBI:43474"/>
        <dbReference type="ChEBI" id="CHEBI:57451"/>
        <dbReference type="ChEBI" id="CHEBI:456216"/>
        <dbReference type="EC" id="6.3.2.12"/>
    </reaction>
</comment>
<dbReference type="OrthoDB" id="9809356at2"/>
<feature type="domain" description="Mur ligase C-terminal" evidence="24">
    <location>
        <begin position="302"/>
        <end position="424"/>
    </location>
</feature>
<evidence type="ECO:0000256" key="13">
    <source>
        <dbReference type="ARBA" id="ARBA00022840"/>
    </source>
</evidence>
<dbReference type="InterPro" id="IPR004101">
    <property type="entry name" value="Mur_ligase_C"/>
</dbReference>
<evidence type="ECO:0000256" key="22">
    <source>
        <dbReference type="ARBA" id="ARBA00049161"/>
    </source>
</evidence>
<evidence type="ECO:0000256" key="20">
    <source>
        <dbReference type="ARBA" id="ARBA00047808"/>
    </source>
</evidence>
<dbReference type="GO" id="GO:0046654">
    <property type="term" value="P:tetrahydrofolate biosynthetic process"/>
    <property type="evidence" value="ECO:0007669"/>
    <property type="project" value="UniProtKB-UniPathway"/>
</dbReference>
<organism evidence="26 27">
    <name type="scientific">Thauera chlorobenzoica</name>
    <dbReference type="NCBI Taxonomy" id="96773"/>
    <lineage>
        <taxon>Bacteria</taxon>
        <taxon>Pseudomonadati</taxon>
        <taxon>Pseudomonadota</taxon>
        <taxon>Betaproteobacteria</taxon>
        <taxon>Rhodocyclales</taxon>
        <taxon>Zoogloeaceae</taxon>
        <taxon>Thauera</taxon>
    </lineage>
</organism>
<evidence type="ECO:0000259" key="25">
    <source>
        <dbReference type="Pfam" id="PF08245"/>
    </source>
</evidence>
<comment type="catalytic activity">
    <reaction evidence="19">
        <text>(6S)-5,6,7,8-tetrahydrofolyl-(gamma-L-Glu)(n) + L-glutamate + ATP = (6S)-5,6,7,8-tetrahydrofolyl-(gamma-L-Glu)(n+1) + ADP + phosphate + H(+)</text>
        <dbReference type="Rhea" id="RHEA:10580"/>
        <dbReference type="Rhea" id="RHEA-COMP:14738"/>
        <dbReference type="Rhea" id="RHEA-COMP:14740"/>
        <dbReference type="ChEBI" id="CHEBI:15378"/>
        <dbReference type="ChEBI" id="CHEBI:29985"/>
        <dbReference type="ChEBI" id="CHEBI:30616"/>
        <dbReference type="ChEBI" id="CHEBI:43474"/>
        <dbReference type="ChEBI" id="CHEBI:141005"/>
        <dbReference type="ChEBI" id="CHEBI:456216"/>
        <dbReference type="EC" id="6.3.2.17"/>
    </reaction>
</comment>
<reference evidence="26 27" key="1">
    <citation type="submission" date="2016-12" db="EMBL/GenBank/DDBJ databases">
        <title>Complete genome sequence of Thauera chlorobenzoica, a Betaproteobacterium degrading haloaromatics anaerobically to CO2 and halides.</title>
        <authorList>
            <person name="Goris T."/>
            <person name="Mergelsberg M."/>
            <person name="Boll M."/>
        </authorList>
    </citation>
    <scope>NUCLEOTIDE SEQUENCE [LARGE SCALE GENOMIC DNA]</scope>
    <source>
        <strain evidence="26 27">3CB1</strain>
    </source>
</reference>
<evidence type="ECO:0000256" key="2">
    <source>
        <dbReference type="ARBA" id="ARBA00002714"/>
    </source>
</evidence>
<comment type="similarity">
    <text evidence="5 23">Belongs to the folylpolyglutamate synthase family.</text>
</comment>
<evidence type="ECO:0000256" key="7">
    <source>
        <dbReference type="ARBA" id="ARBA00013023"/>
    </source>
</evidence>
<dbReference type="GO" id="GO:0008841">
    <property type="term" value="F:dihydrofolate synthase activity"/>
    <property type="evidence" value="ECO:0007669"/>
    <property type="project" value="UniProtKB-EC"/>
</dbReference>
<dbReference type="STRING" id="96773.Tchl_3353"/>
<dbReference type="PIRSF" id="PIRSF001563">
    <property type="entry name" value="Folylpolyglu_synth"/>
    <property type="match status" value="1"/>
</dbReference>
<dbReference type="InterPro" id="IPR018109">
    <property type="entry name" value="Folylpolyglutamate_synth_CS"/>
</dbReference>
<evidence type="ECO:0000259" key="24">
    <source>
        <dbReference type="Pfam" id="PF02875"/>
    </source>
</evidence>
<keyword evidence="13 23" id="KW-0067">ATP-binding</keyword>
<keyword evidence="15" id="KW-0289">Folate biosynthesis</keyword>
<dbReference type="Proteomes" id="UP000185739">
    <property type="component" value="Chromosome"/>
</dbReference>
<evidence type="ECO:0000256" key="21">
    <source>
        <dbReference type="ARBA" id="ARBA00049035"/>
    </source>
</evidence>
<dbReference type="NCBIfam" id="TIGR01499">
    <property type="entry name" value="folC"/>
    <property type="match status" value="1"/>
</dbReference>
<protein>
    <recommendedName>
        <fullName evidence="9">Dihydrofolate synthase/folylpolyglutamate synthase</fullName>
        <ecNumber evidence="7">6.3.2.12</ecNumber>
        <ecNumber evidence="8">6.3.2.17</ecNumber>
    </recommendedName>
    <alternativeName>
        <fullName evidence="18">Folylpoly-gamma-glutamate synthetase-dihydrofolate synthetase</fullName>
    </alternativeName>
    <alternativeName>
        <fullName evidence="16">Folylpolyglutamate synthetase</fullName>
    </alternativeName>
    <alternativeName>
        <fullName evidence="17">Tetrahydrofolylpolyglutamate synthase</fullName>
    </alternativeName>
</protein>
<comment type="pathway">
    <text evidence="3">Cofactor biosynthesis; tetrahydrofolate biosynthesis; 7,8-dihydrofolate from 2-amino-4-hydroxy-6-hydroxymethyl-7,8-dihydropteridine diphosphate and 4-aminobenzoate: step 2/2.</text>
</comment>
<accession>A0A1H5TK92</accession>
<keyword evidence="11" id="KW-0479">Metal-binding</keyword>
<evidence type="ECO:0000256" key="11">
    <source>
        <dbReference type="ARBA" id="ARBA00022723"/>
    </source>
</evidence>
<dbReference type="SUPFAM" id="SSF53623">
    <property type="entry name" value="MurD-like peptide ligases, catalytic domain"/>
    <property type="match status" value="1"/>
</dbReference>
<evidence type="ECO:0000256" key="6">
    <source>
        <dbReference type="ARBA" id="ARBA00011245"/>
    </source>
</evidence>
<evidence type="ECO:0000256" key="5">
    <source>
        <dbReference type="ARBA" id="ARBA00008276"/>
    </source>
</evidence>
<evidence type="ECO:0000256" key="16">
    <source>
        <dbReference type="ARBA" id="ARBA00030048"/>
    </source>
</evidence>
<comment type="catalytic activity">
    <reaction evidence="20">
        <text>10-formyltetrahydrofolyl-(gamma-L-Glu)(n) + L-glutamate + ATP = 10-formyltetrahydrofolyl-(gamma-L-Glu)(n+1) + ADP + phosphate + H(+)</text>
        <dbReference type="Rhea" id="RHEA:51904"/>
        <dbReference type="Rhea" id="RHEA-COMP:13088"/>
        <dbReference type="Rhea" id="RHEA-COMP:14300"/>
        <dbReference type="ChEBI" id="CHEBI:15378"/>
        <dbReference type="ChEBI" id="CHEBI:29985"/>
        <dbReference type="ChEBI" id="CHEBI:30616"/>
        <dbReference type="ChEBI" id="CHEBI:43474"/>
        <dbReference type="ChEBI" id="CHEBI:134413"/>
        <dbReference type="ChEBI" id="CHEBI:456216"/>
        <dbReference type="EC" id="6.3.2.17"/>
    </reaction>
</comment>
<dbReference type="GO" id="GO:0046656">
    <property type="term" value="P:folic acid biosynthetic process"/>
    <property type="evidence" value="ECO:0007669"/>
    <property type="project" value="UniProtKB-KW"/>
</dbReference>
<proteinExistence type="inferred from homology"/>
<evidence type="ECO:0000256" key="17">
    <source>
        <dbReference type="ARBA" id="ARBA00030592"/>
    </source>
</evidence>
<keyword evidence="27" id="KW-1185">Reference proteome</keyword>
<dbReference type="InterPro" id="IPR013221">
    <property type="entry name" value="Mur_ligase_cen"/>
</dbReference>
<dbReference type="EC" id="6.3.2.17" evidence="8"/>
<evidence type="ECO:0000256" key="23">
    <source>
        <dbReference type="PIRNR" id="PIRNR001563"/>
    </source>
</evidence>
<dbReference type="GO" id="GO:0004326">
    <property type="term" value="F:tetrahydrofolylpolyglutamate synthase activity"/>
    <property type="evidence" value="ECO:0007669"/>
    <property type="project" value="UniProtKB-EC"/>
</dbReference>
<evidence type="ECO:0000256" key="9">
    <source>
        <dbReference type="ARBA" id="ARBA00019357"/>
    </source>
</evidence>
<dbReference type="SUPFAM" id="SSF53244">
    <property type="entry name" value="MurD-like peptide ligases, peptide-binding domain"/>
    <property type="match status" value="1"/>
</dbReference>
<evidence type="ECO:0000256" key="8">
    <source>
        <dbReference type="ARBA" id="ARBA00013025"/>
    </source>
</evidence>
<dbReference type="NCBIfam" id="NF008101">
    <property type="entry name" value="PRK10846.1"/>
    <property type="match status" value="1"/>
</dbReference>
<dbReference type="PANTHER" id="PTHR11136">
    <property type="entry name" value="FOLYLPOLYGLUTAMATE SYNTHASE-RELATED"/>
    <property type="match status" value="1"/>
</dbReference>
<evidence type="ECO:0000256" key="19">
    <source>
        <dbReference type="ARBA" id="ARBA00047493"/>
    </source>
</evidence>
<evidence type="ECO:0000256" key="15">
    <source>
        <dbReference type="ARBA" id="ARBA00022909"/>
    </source>
</evidence>
<dbReference type="AlphaFoldDB" id="A0A1H5TK92"/>
<feature type="domain" description="Mur ligase central" evidence="25">
    <location>
        <begin position="54"/>
        <end position="194"/>
    </location>
</feature>
<dbReference type="PROSITE" id="PS01011">
    <property type="entry name" value="FOLYLPOLYGLU_SYNT_1"/>
    <property type="match status" value="1"/>
</dbReference>